<feature type="non-terminal residue" evidence="2">
    <location>
        <position position="1"/>
    </location>
</feature>
<dbReference type="PANTHER" id="PTHR47188">
    <property type="entry name" value="PROTEIN TAR1"/>
    <property type="match status" value="1"/>
</dbReference>
<proteinExistence type="predicted"/>
<dbReference type="OrthoDB" id="1540477at2759"/>
<accession>A0A371ICH4</accession>
<evidence type="ECO:0000313" key="2">
    <source>
        <dbReference type="EMBL" id="RDY12752.1"/>
    </source>
</evidence>
<evidence type="ECO:0000313" key="3">
    <source>
        <dbReference type="Proteomes" id="UP000257109"/>
    </source>
</evidence>
<name>A0A371ICH4_MUCPR</name>
<gene>
    <name evidence="2" type="ORF">CR513_02411</name>
</gene>
<dbReference type="Proteomes" id="UP000257109">
    <property type="component" value="Unassembled WGS sequence"/>
</dbReference>
<dbReference type="InterPro" id="IPR044792">
    <property type="entry name" value="TAR1"/>
</dbReference>
<dbReference type="AlphaFoldDB" id="A0A371ICH4"/>
<dbReference type="GO" id="GO:0043457">
    <property type="term" value="P:regulation of cellular respiration"/>
    <property type="evidence" value="ECO:0007669"/>
    <property type="project" value="InterPro"/>
</dbReference>
<feature type="compositionally biased region" description="Polar residues" evidence="1">
    <location>
        <begin position="79"/>
        <end position="88"/>
    </location>
</feature>
<comment type="caution">
    <text evidence="2">The sequence shown here is derived from an EMBL/GenBank/DDBJ whole genome shotgun (WGS) entry which is preliminary data.</text>
</comment>
<sequence length="88" mass="10138">MSDSLVRVSRRAEWGAHKMMLGAHRCQGMPRRHDEHFDSPGLGHHPNPRRSMSRVDRRTGFHRSTSNRDISLAPIHFPSTISKNKVEK</sequence>
<organism evidence="2 3">
    <name type="scientific">Mucuna pruriens</name>
    <name type="common">Velvet bean</name>
    <name type="synonym">Dolichos pruriens</name>
    <dbReference type="NCBI Taxonomy" id="157652"/>
    <lineage>
        <taxon>Eukaryota</taxon>
        <taxon>Viridiplantae</taxon>
        <taxon>Streptophyta</taxon>
        <taxon>Embryophyta</taxon>
        <taxon>Tracheophyta</taxon>
        <taxon>Spermatophyta</taxon>
        <taxon>Magnoliopsida</taxon>
        <taxon>eudicotyledons</taxon>
        <taxon>Gunneridae</taxon>
        <taxon>Pentapetalae</taxon>
        <taxon>rosids</taxon>
        <taxon>fabids</taxon>
        <taxon>Fabales</taxon>
        <taxon>Fabaceae</taxon>
        <taxon>Papilionoideae</taxon>
        <taxon>50 kb inversion clade</taxon>
        <taxon>NPAAA clade</taxon>
        <taxon>indigoferoid/millettioid clade</taxon>
        <taxon>Phaseoleae</taxon>
        <taxon>Mucuna</taxon>
    </lineage>
</organism>
<evidence type="ECO:0000256" key="1">
    <source>
        <dbReference type="SAM" id="MobiDB-lite"/>
    </source>
</evidence>
<keyword evidence="3" id="KW-1185">Reference proteome</keyword>
<protein>
    <submittedName>
        <fullName evidence="2">Uncharacterized protein</fullName>
    </submittedName>
</protein>
<dbReference type="EMBL" id="QJKJ01000411">
    <property type="protein sequence ID" value="RDY12752.1"/>
    <property type="molecule type" value="Genomic_DNA"/>
</dbReference>
<feature type="region of interest" description="Disordered" evidence="1">
    <location>
        <begin position="27"/>
        <end position="88"/>
    </location>
</feature>
<reference evidence="2" key="1">
    <citation type="submission" date="2018-05" db="EMBL/GenBank/DDBJ databases">
        <title>Draft genome of Mucuna pruriens seed.</title>
        <authorList>
            <person name="Nnadi N.E."/>
            <person name="Vos R."/>
            <person name="Hasami M.H."/>
            <person name="Devisetty U.K."/>
            <person name="Aguiy J.C."/>
        </authorList>
    </citation>
    <scope>NUCLEOTIDE SEQUENCE [LARGE SCALE GENOMIC DNA]</scope>
    <source>
        <strain evidence="2">JCA_2017</strain>
    </source>
</reference>
<dbReference type="PANTHER" id="PTHR47188:SF1">
    <property type="entry name" value="PROTEIN TAR1"/>
    <property type="match status" value="1"/>
</dbReference>